<organism evidence="1 2">
    <name type="scientific">Chryseobacterium soli</name>
    <dbReference type="NCBI Taxonomy" id="445961"/>
    <lineage>
        <taxon>Bacteria</taxon>
        <taxon>Pseudomonadati</taxon>
        <taxon>Bacteroidota</taxon>
        <taxon>Flavobacteriia</taxon>
        <taxon>Flavobacteriales</taxon>
        <taxon>Weeksellaceae</taxon>
        <taxon>Chryseobacterium group</taxon>
        <taxon>Chryseobacterium</taxon>
    </lineage>
</organism>
<dbReference type="Proteomes" id="UP000028705">
    <property type="component" value="Unassembled WGS sequence"/>
</dbReference>
<dbReference type="EMBL" id="JPRH01000008">
    <property type="protein sequence ID" value="KFF11051.1"/>
    <property type="molecule type" value="Genomic_DNA"/>
</dbReference>
<proteinExistence type="predicted"/>
<dbReference type="eggNOG" id="ENOG5032Z3U">
    <property type="taxonomic scope" value="Bacteria"/>
</dbReference>
<accession>A0A086A2Y7</accession>
<name>A0A086A2Y7_9FLAO</name>
<dbReference type="AlphaFoldDB" id="A0A086A2Y7"/>
<evidence type="ECO:0000313" key="2">
    <source>
        <dbReference type="Proteomes" id="UP000028705"/>
    </source>
</evidence>
<dbReference type="PROSITE" id="PS51257">
    <property type="entry name" value="PROKAR_LIPOPROTEIN"/>
    <property type="match status" value="1"/>
</dbReference>
<dbReference type="RefSeq" id="WP_034713904.1">
    <property type="nucleotide sequence ID" value="NZ_JPRH01000008.1"/>
</dbReference>
<comment type="caution">
    <text evidence="1">The sequence shown here is derived from an EMBL/GenBank/DDBJ whole genome shotgun (WGS) entry which is preliminary data.</text>
</comment>
<keyword evidence="2" id="KW-1185">Reference proteome</keyword>
<sequence length="202" mass="23325">MKKLTPFLVTLFFIFSCNKVEKRTKNSVVQKSTNENVLSKQDSVKTKTTTLKKDDEIAKAKKWLIYSIENYLNKQNGLQENTNEEADGNTPTIFTKKYEEYKSDAINIDLDTDGSLTLQQFQKKWENDFDCQYVGYDSGFLVGAQDWGLIKVTKCDYKTTEKEQLIFSVIISDTENKFNYNRDIKVIPSGKSFLISDVLEQN</sequence>
<reference evidence="1 2" key="1">
    <citation type="submission" date="2014-07" db="EMBL/GenBank/DDBJ databases">
        <title>Genome of Chryseobacterium soli DSM 19298.</title>
        <authorList>
            <person name="Stropko S.J."/>
            <person name="Pipes S.E."/>
            <person name="Newman J."/>
        </authorList>
    </citation>
    <scope>NUCLEOTIDE SEQUENCE [LARGE SCALE GENOMIC DNA]</scope>
    <source>
        <strain evidence="1 2">DSM 19298</strain>
    </source>
</reference>
<protein>
    <submittedName>
        <fullName evidence="1">Uncharacterized protein</fullName>
    </submittedName>
</protein>
<dbReference type="OrthoDB" id="763376at2"/>
<dbReference type="STRING" id="445961.IW15_17990"/>
<gene>
    <name evidence="1" type="ORF">IW15_17990</name>
</gene>
<evidence type="ECO:0000313" key="1">
    <source>
        <dbReference type="EMBL" id="KFF11051.1"/>
    </source>
</evidence>